<evidence type="ECO:0000313" key="4">
    <source>
        <dbReference type="Proteomes" id="UP000383932"/>
    </source>
</evidence>
<keyword evidence="1" id="KW-0175">Coiled coil</keyword>
<dbReference type="Proteomes" id="UP000383932">
    <property type="component" value="Unassembled WGS sequence"/>
</dbReference>
<keyword evidence="4" id="KW-1185">Reference proteome</keyword>
<comment type="caution">
    <text evidence="3">The sequence shown here is derived from an EMBL/GenBank/DDBJ whole genome shotgun (WGS) entry which is preliminary data.</text>
</comment>
<feature type="region of interest" description="Disordered" evidence="2">
    <location>
        <begin position="122"/>
        <end position="151"/>
    </location>
</feature>
<feature type="coiled-coil region" evidence="1">
    <location>
        <begin position="46"/>
        <end position="111"/>
    </location>
</feature>
<dbReference type="EMBL" id="SSOP01000041">
    <property type="protein sequence ID" value="KAB5593265.1"/>
    <property type="molecule type" value="Genomic_DNA"/>
</dbReference>
<evidence type="ECO:0000256" key="1">
    <source>
        <dbReference type="SAM" id="Coils"/>
    </source>
</evidence>
<organism evidence="3 4">
    <name type="scientific">Ceratobasidium theobromae</name>
    <dbReference type="NCBI Taxonomy" id="1582974"/>
    <lineage>
        <taxon>Eukaryota</taxon>
        <taxon>Fungi</taxon>
        <taxon>Dikarya</taxon>
        <taxon>Basidiomycota</taxon>
        <taxon>Agaricomycotina</taxon>
        <taxon>Agaricomycetes</taxon>
        <taxon>Cantharellales</taxon>
        <taxon>Ceratobasidiaceae</taxon>
        <taxon>Ceratobasidium</taxon>
    </lineage>
</organism>
<name>A0A5N5QNA6_9AGAM</name>
<evidence type="ECO:0000256" key="2">
    <source>
        <dbReference type="SAM" id="MobiDB-lite"/>
    </source>
</evidence>
<reference evidence="3 4" key="1">
    <citation type="journal article" date="2019" name="Fungal Biol. Biotechnol.">
        <title>Draft genome sequence of fastidious pathogen Ceratobasidium theobromae, which causes vascular-streak dieback in Theobroma cacao.</title>
        <authorList>
            <person name="Ali S.S."/>
            <person name="Asman A."/>
            <person name="Shao J."/>
            <person name="Firmansyah A.P."/>
            <person name="Susilo A.W."/>
            <person name="Rosmana A."/>
            <person name="McMahon P."/>
            <person name="Junaid M."/>
            <person name="Guest D."/>
            <person name="Kheng T.Y."/>
            <person name="Meinhardt L.W."/>
            <person name="Bailey B.A."/>
        </authorList>
    </citation>
    <scope>NUCLEOTIDE SEQUENCE [LARGE SCALE GENOMIC DNA]</scope>
    <source>
        <strain evidence="3 4">CT2</strain>
    </source>
</reference>
<protein>
    <submittedName>
        <fullName evidence="3">Uncharacterized protein</fullName>
    </submittedName>
</protein>
<proteinExistence type="predicted"/>
<evidence type="ECO:0000313" key="3">
    <source>
        <dbReference type="EMBL" id="KAB5593265.1"/>
    </source>
</evidence>
<dbReference type="AlphaFoldDB" id="A0A5N5QNA6"/>
<sequence length="151" mass="15899">MFTSLSPLPPDQPDAAEFSAAVPASLTIAQSTDTSQAESGLGTTPKDQLLAQIAQLAQLADQFAQNNSRTTELIAQLAEMSREVQGQKQLIEDKERRVRELEKLVEEKDAQLCAIVRLVQGGQSANQSQGGSGGTGILSEGDESGSPSLAC</sequence>
<accession>A0A5N5QNA6</accession>
<gene>
    <name evidence="3" type="ORF">CTheo_3268</name>
</gene>